<dbReference type="Proteomes" id="UP000271031">
    <property type="component" value="Unassembled WGS sequence"/>
</dbReference>
<keyword evidence="6" id="KW-1185">Reference proteome</keyword>
<reference evidence="5 6" key="1">
    <citation type="submission" date="2018-10" db="EMBL/GenBank/DDBJ databases">
        <title>Phylogenomics of Brevibacillus.</title>
        <authorList>
            <person name="Dunlap C."/>
        </authorList>
    </citation>
    <scope>NUCLEOTIDE SEQUENCE [LARGE SCALE GENOMIC DNA]</scope>
    <source>
        <strain evidence="5 6">JCM 15716</strain>
    </source>
</reference>
<evidence type="ECO:0000256" key="3">
    <source>
        <dbReference type="ARBA" id="ARBA00023163"/>
    </source>
</evidence>
<evidence type="ECO:0000313" key="5">
    <source>
        <dbReference type="EMBL" id="RNB85417.1"/>
    </source>
</evidence>
<evidence type="ECO:0000259" key="4">
    <source>
        <dbReference type="PROSITE" id="PS51000"/>
    </source>
</evidence>
<evidence type="ECO:0000313" key="6">
    <source>
        <dbReference type="Proteomes" id="UP000271031"/>
    </source>
</evidence>
<sequence length="212" mass="24342">MTSDNNSTRDQILNMLKTKGPLPVSDMAVALGITEMAVRRHLNTLERDNLIKSSLVRQAMGRPTNVYSLSQEADELFPRNYSTLTLDFLQDLREMDGMGKVESLFKRREDRLEETYRTQMSSSDKLRDRVETLAELQNQKGYMVEWDQDPTTGNFFIKEFNCPIAQVAREFTQACNCELSLFRRVLKAEVDQTSCMAKGGDHCVFRIHAAEQ</sequence>
<dbReference type="CDD" id="cd00090">
    <property type="entry name" value="HTH_ARSR"/>
    <property type="match status" value="1"/>
</dbReference>
<dbReference type="EMBL" id="RHHQ01000014">
    <property type="protein sequence ID" value="RNB85417.1"/>
    <property type="molecule type" value="Genomic_DNA"/>
</dbReference>
<dbReference type="GO" id="GO:0003700">
    <property type="term" value="F:DNA-binding transcription factor activity"/>
    <property type="evidence" value="ECO:0007669"/>
    <property type="project" value="InterPro"/>
</dbReference>
<dbReference type="InterPro" id="IPR011991">
    <property type="entry name" value="ArsR-like_HTH"/>
</dbReference>
<dbReference type="InterPro" id="IPR001845">
    <property type="entry name" value="HTH_ArsR_DNA-bd_dom"/>
</dbReference>
<name>A0A3M8DE11_9BACL</name>
<dbReference type="PANTHER" id="PTHR38600">
    <property type="entry name" value="TRANSCRIPTIONAL REGULATORY PROTEIN"/>
    <property type="match status" value="1"/>
</dbReference>
<dbReference type="Pfam" id="PF18546">
    <property type="entry name" value="MetOD1"/>
    <property type="match status" value="1"/>
</dbReference>
<organism evidence="5 6">
    <name type="scientific">Brevibacillus fluminis</name>
    <dbReference type="NCBI Taxonomy" id="511487"/>
    <lineage>
        <taxon>Bacteria</taxon>
        <taxon>Bacillati</taxon>
        <taxon>Bacillota</taxon>
        <taxon>Bacilli</taxon>
        <taxon>Bacillales</taxon>
        <taxon>Paenibacillaceae</taxon>
        <taxon>Brevibacillus</taxon>
    </lineage>
</organism>
<dbReference type="RefSeq" id="WP_122919422.1">
    <property type="nucleotide sequence ID" value="NZ_RHHQ01000014.1"/>
</dbReference>
<feature type="domain" description="HTH deoR-type" evidence="4">
    <location>
        <begin position="5"/>
        <end position="65"/>
    </location>
</feature>
<comment type="caution">
    <text evidence="5">The sequence shown here is derived from an EMBL/GenBank/DDBJ whole genome shotgun (WGS) entry which is preliminary data.</text>
</comment>
<dbReference type="InterPro" id="IPR036390">
    <property type="entry name" value="WH_DNA-bd_sf"/>
</dbReference>
<dbReference type="Pfam" id="PF01022">
    <property type="entry name" value="HTH_5"/>
    <property type="match status" value="1"/>
</dbReference>
<evidence type="ECO:0000256" key="2">
    <source>
        <dbReference type="ARBA" id="ARBA00023125"/>
    </source>
</evidence>
<accession>A0A3M8DE11</accession>
<dbReference type="GO" id="GO:0003677">
    <property type="term" value="F:DNA binding"/>
    <property type="evidence" value="ECO:0007669"/>
    <property type="project" value="UniProtKB-KW"/>
</dbReference>
<dbReference type="OrthoDB" id="155998at2"/>
<gene>
    <name evidence="5" type="ORF">EDM56_18610</name>
</gene>
<proteinExistence type="predicted"/>
<dbReference type="Gene3D" id="1.10.10.10">
    <property type="entry name" value="Winged helix-like DNA-binding domain superfamily/Winged helix DNA-binding domain"/>
    <property type="match status" value="1"/>
</dbReference>
<keyword evidence="3" id="KW-0804">Transcription</keyword>
<dbReference type="InterPro" id="IPR001034">
    <property type="entry name" value="DeoR_HTH"/>
</dbReference>
<dbReference type="PANTHER" id="PTHR38600:SF2">
    <property type="entry name" value="SLL0088 PROTEIN"/>
    <property type="match status" value="1"/>
</dbReference>
<dbReference type="SUPFAM" id="SSF46785">
    <property type="entry name" value="Winged helix' DNA-binding domain"/>
    <property type="match status" value="1"/>
</dbReference>
<protein>
    <submittedName>
        <fullName evidence="5">Transcriptional regulator</fullName>
    </submittedName>
</protein>
<dbReference type="PROSITE" id="PS51000">
    <property type="entry name" value="HTH_DEOR_2"/>
    <property type="match status" value="1"/>
</dbReference>
<evidence type="ECO:0000256" key="1">
    <source>
        <dbReference type="ARBA" id="ARBA00023015"/>
    </source>
</evidence>
<dbReference type="AlphaFoldDB" id="A0A3M8DE11"/>
<dbReference type="InterPro" id="IPR041359">
    <property type="entry name" value="MetOD1"/>
</dbReference>
<keyword evidence="1" id="KW-0805">Transcription regulation</keyword>
<dbReference type="InterPro" id="IPR036388">
    <property type="entry name" value="WH-like_DNA-bd_sf"/>
</dbReference>
<keyword evidence="2" id="KW-0238">DNA-binding</keyword>